<proteinExistence type="predicted"/>
<dbReference type="AlphaFoldDB" id="A0A504YE29"/>
<accession>A0A504YE29</accession>
<feature type="compositionally biased region" description="Polar residues" evidence="1">
    <location>
        <begin position="190"/>
        <end position="200"/>
    </location>
</feature>
<evidence type="ECO:0000256" key="1">
    <source>
        <dbReference type="SAM" id="MobiDB-lite"/>
    </source>
</evidence>
<gene>
    <name evidence="2" type="ORF">FGIG_05259</name>
</gene>
<feature type="region of interest" description="Disordered" evidence="1">
    <location>
        <begin position="263"/>
        <end position="282"/>
    </location>
</feature>
<feature type="region of interest" description="Disordered" evidence="1">
    <location>
        <begin position="136"/>
        <end position="210"/>
    </location>
</feature>
<name>A0A504YE29_FASGI</name>
<protein>
    <submittedName>
        <fullName evidence="2">Uncharacterized protein</fullName>
    </submittedName>
</protein>
<dbReference type="OrthoDB" id="6256357at2759"/>
<dbReference type="Proteomes" id="UP000316759">
    <property type="component" value="Unassembled WGS sequence"/>
</dbReference>
<comment type="caution">
    <text evidence="2">The sequence shown here is derived from an EMBL/GenBank/DDBJ whole genome shotgun (WGS) entry which is preliminary data.</text>
</comment>
<dbReference type="EMBL" id="SUNJ01013982">
    <property type="protein sequence ID" value="TPP56868.1"/>
    <property type="molecule type" value="Genomic_DNA"/>
</dbReference>
<evidence type="ECO:0000313" key="3">
    <source>
        <dbReference type="Proteomes" id="UP000316759"/>
    </source>
</evidence>
<reference evidence="2 3" key="1">
    <citation type="submission" date="2019-04" db="EMBL/GenBank/DDBJ databases">
        <title>Annotation for the trematode Fasciola gigantica.</title>
        <authorList>
            <person name="Choi Y.-J."/>
        </authorList>
    </citation>
    <scope>NUCLEOTIDE SEQUENCE [LARGE SCALE GENOMIC DNA]</scope>
    <source>
        <strain evidence="2">Uganda_cow_1</strain>
    </source>
</reference>
<feature type="compositionally biased region" description="Basic and acidic residues" evidence="1">
    <location>
        <begin position="180"/>
        <end position="189"/>
    </location>
</feature>
<organism evidence="2 3">
    <name type="scientific">Fasciola gigantica</name>
    <name type="common">Giant liver fluke</name>
    <dbReference type="NCBI Taxonomy" id="46835"/>
    <lineage>
        <taxon>Eukaryota</taxon>
        <taxon>Metazoa</taxon>
        <taxon>Spiralia</taxon>
        <taxon>Lophotrochozoa</taxon>
        <taxon>Platyhelminthes</taxon>
        <taxon>Trematoda</taxon>
        <taxon>Digenea</taxon>
        <taxon>Plagiorchiida</taxon>
        <taxon>Echinostomata</taxon>
        <taxon>Echinostomatoidea</taxon>
        <taxon>Fasciolidae</taxon>
        <taxon>Fasciola</taxon>
    </lineage>
</organism>
<sequence>MHPMTKLADQMRTNIPKVIEPSPAMALNCPKPLRLNNMSSSSKLCPSISSSVLTVSHSLPSANNSSIDLVREETEWEQCSRNPDVARLVKTRNLIERNRLTAVRTQLDRELERELKRLTIVRKEFADVLDNLQRRRTESRQKNVRQSGKQCPLSTYAGYQKGKPDRLIRSGRWLPSPLNVKRDENRSDNNRQSSNGSTLSEIDRAGSHRGSLSSVMSLPELYRLASPQHLSVYQPLMKSYKSITRNASKLNLEVPKSLHACPRSLDSLSSETHPEENLPSSN</sequence>
<keyword evidence="3" id="KW-1185">Reference proteome</keyword>
<evidence type="ECO:0000313" key="2">
    <source>
        <dbReference type="EMBL" id="TPP56868.1"/>
    </source>
</evidence>
<feature type="compositionally biased region" description="Polar residues" evidence="1">
    <location>
        <begin position="144"/>
        <end position="153"/>
    </location>
</feature>